<gene>
    <name evidence="1" type="ORF">Sjap_008054</name>
</gene>
<dbReference type="EMBL" id="JBBNAE010000003">
    <property type="protein sequence ID" value="KAK9137460.1"/>
    <property type="molecule type" value="Genomic_DNA"/>
</dbReference>
<protein>
    <submittedName>
        <fullName evidence="1">Uncharacterized protein</fullName>
    </submittedName>
</protein>
<accession>A0AAP0JR03</accession>
<dbReference type="Proteomes" id="UP001417504">
    <property type="component" value="Unassembled WGS sequence"/>
</dbReference>
<comment type="caution">
    <text evidence="1">The sequence shown here is derived from an EMBL/GenBank/DDBJ whole genome shotgun (WGS) entry which is preliminary data.</text>
</comment>
<evidence type="ECO:0000313" key="1">
    <source>
        <dbReference type="EMBL" id="KAK9137460.1"/>
    </source>
</evidence>
<dbReference type="AlphaFoldDB" id="A0AAP0JR03"/>
<evidence type="ECO:0000313" key="2">
    <source>
        <dbReference type="Proteomes" id="UP001417504"/>
    </source>
</evidence>
<name>A0AAP0JR03_9MAGN</name>
<sequence>MEEIIGAWQEKVNTLKNKKGGNKWRVKQLKKETTIEATKEIPIKVEPHKQEFRIKLTPRFQPYKRRDIGDISISINIGWQRFKNVLCDMGALVNVMPLQDMIDADLKINDPQIINLQVVDDHKMGYDVVMVLGRPLLNMPNAEMIVRNRKITMSIDDKPDNETIVFVEGHEMIKAYERQKKDVEKKIEENVQEYRRRCGNRVGAMLPQSLGRPHRPPPLLVRDLTGVVSALLTVSHFGIAGSNLLLSVALTFLLSRRPNISTSSVASRLQISSELHHRPLHVCQCHHCCLLAWEPLPP</sequence>
<reference evidence="1 2" key="1">
    <citation type="submission" date="2024-01" db="EMBL/GenBank/DDBJ databases">
        <title>Genome assemblies of Stephania.</title>
        <authorList>
            <person name="Yang L."/>
        </authorList>
    </citation>
    <scope>NUCLEOTIDE SEQUENCE [LARGE SCALE GENOMIC DNA]</scope>
    <source>
        <strain evidence="1">QJT</strain>
        <tissue evidence="1">Leaf</tissue>
    </source>
</reference>
<organism evidence="1 2">
    <name type="scientific">Stephania japonica</name>
    <dbReference type="NCBI Taxonomy" id="461633"/>
    <lineage>
        <taxon>Eukaryota</taxon>
        <taxon>Viridiplantae</taxon>
        <taxon>Streptophyta</taxon>
        <taxon>Embryophyta</taxon>
        <taxon>Tracheophyta</taxon>
        <taxon>Spermatophyta</taxon>
        <taxon>Magnoliopsida</taxon>
        <taxon>Ranunculales</taxon>
        <taxon>Menispermaceae</taxon>
        <taxon>Menispermoideae</taxon>
        <taxon>Cissampelideae</taxon>
        <taxon>Stephania</taxon>
    </lineage>
</organism>
<proteinExistence type="predicted"/>
<keyword evidence="2" id="KW-1185">Reference proteome</keyword>